<dbReference type="EMBL" id="JBFOLJ010000004">
    <property type="protein sequence ID" value="KAL2545781.1"/>
    <property type="molecule type" value="Genomic_DNA"/>
</dbReference>
<evidence type="ECO:0000313" key="3">
    <source>
        <dbReference type="Proteomes" id="UP001604277"/>
    </source>
</evidence>
<proteinExistence type="predicted"/>
<protein>
    <submittedName>
        <fullName evidence="2">Uncharacterized protein</fullName>
    </submittedName>
</protein>
<feature type="compositionally biased region" description="Basic residues" evidence="1">
    <location>
        <begin position="121"/>
        <end position="130"/>
    </location>
</feature>
<comment type="caution">
    <text evidence="2">The sequence shown here is derived from an EMBL/GenBank/DDBJ whole genome shotgun (WGS) entry which is preliminary data.</text>
</comment>
<organism evidence="2 3">
    <name type="scientific">Forsythia ovata</name>
    <dbReference type="NCBI Taxonomy" id="205694"/>
    <lineage>
        <taxon>Eukaryota</taxon>
        <taxon>Viridiplantae</taxon>
        <taxon>Streptophyta</taxon>
        <taxon>Embryophyta</taxon>
        <taxon>Tracheophyta</taxon>
        <taxon>Spermatophyta</taxon>
        <taxon>Magnoliopsida</taxon>
        <taxon>eudicotyledons</taxon>
        <taxon>Gunneridae</taxon>
        <taxon>Pentapetalae</taxon>
        <taxon>asterids</taxon>
        <taxon>lamiids</taxon>
        <taxon>Lamiales</taxon>
        <taxon>Oleaceae</taxon>
        <taxon>Forsythieae</taxon>
        <taxon>Forsythia</taxon>
    </lineage>
</organism>
<gene>
    <name evidence="2" type="ORF">Fot_15014</name>
</gene>
<name>A0ABD1W8A4_9LAMI</name>
<keyword evidence="3" id="KW-1185">Reference proteome</keyword>
<dbReference type="Proteomes" id="UP001604277">
    <property type="component" value="Unassembled WGS sequence"/>
</dbReference>
<dbReference type="AlphaFoldDB" id="A0ABD1W8A4"/>
<feature type="region of interest" description="Disordered" evidence="1">
    <location>
        <begin position="113"/>
        <end position="142"/>
    </location>
</feature>
<evidence type="ECO:0000313" key="2">
    <source>
        <dbReference type="EMBL" id="KAL2545781.1"/>
    </source>
</evidence>
<accession>A0ABD1W8A4</accession>
<evidence type="ECO:0000256" key="1">
    <source>
        <dbReference type="SAM" id="MobiDB-lite"/>
    </source>
</evidence>
<reference evidence="3" key="1">
    <citation type="submission" date="2024-07" db="EMBL/GenBank/DDBJ databases">
        <title>Two chromosome-level genome assemblies of Korean endemic species Abeliophyllum distichum and Forsythia ovata (Oleaceae).</title>
        <authorList>
            <person name="Jang H."/>
        </authorList>
    </citation>
    <scope>NUCLEOTIDE SEQUENCE [LARGE SCALE GENOMIC DNA]</scope>
</reference>
<sequence>MNDQMEKLKELLKLHICQDEEGALEDVWHTGHYQGGHQRPFPGTGSSYAVEITKAIPNLHARMNTPNQGIISARETGSNKLKNPFTGPYCAYYRFYGHRTEDYRNIQVLAEQRTHKDHPSFRRNRARNKSPYRFNEMHCGRH</sequence>